<evidence type="ECO:0000313" key="4">
    <source>
        <dbReference type="Proteomes" id="UP000006377"/>
    </source>
</evidence>
<dbReference type="EC" id="5.4.99.5" evidence="1"/>
<dbReference type="GO" id="GO:0004106">
    <property type="term" value="F:chorismate mutase activity"/>
    <property type="evidence" value="ECO:0007669"/>
    <property type="project" value="UniProtKB-EC"/>
</dbReference>
<dbReference type="NCBIfam" id="TIGR01807">
    <property type="entry name" value="CM_P2"/>
    <property type="match status" value="1"/>
</dbReference>
<accession>A7HTG8</accession>
<dbReference type="EMBL" id="CP000774">
    <property type="protein sequence ID" value="ABS63201.1"/>
    <property type="molecule type" value="Genomic_DNA"/>
</dbReference>
<dbReference type="RefSeq" id="WP_012110489.1">
    <property type="nucleotide sequence ID" value="NC_009719.1"/>
</dbReference>
<dbReference type="SUPFAM" id="SSF48600">
    <property type="entry name" value="Chorismate mutase II"/>
    <property type="match status" value="1"/>
</dbReference>
<dbReference type="GO" id="GO:0046417">
    <property type="term" value="P:chorismate metabolic process"/>
    <property type="evidence" value="ECO:0007669"/>
    <property type="project" value="InterPro"/>
</dbReference>
<protein>
    <recommendedName>
        <fullName evidence="1">chorismate mutase</fullName>
        <ecNumber evidence="1">5.4.99.5</ecNumber>
    </recommendedName>
</protein>
<dbReference type="Pfam" id="PF01817">
    <property type="entry name" value="CM_2"/>
    <property type="match status" value="1"/>
</dbReference>
<dbReference type="GO" id="GO:0005737">
    <property type="term" value="C:cytoplasm"/>
    <property type="evidence" value="ECO:0007669"/>
    <property type="project" value="InterPro"/>
</dbReference>
<evidence type="ECO:0000256" key="1">
    <source>
        <dbReference type="ARBA" id="ARBA00012404"/>
    </source>
</evidence>
<evidence type="ECO:0000313" key="3">
    <source>
        <dbReference type="EMBL" id="ABS63201.1"/>
    </source>
</evidence>
<dbReference type="InterPro" id="IPR010957">
    <property type="entry name" value="G/b/e-P-prot_chorismate_mutase"/>
</dbReference>
<dbReference type="AlphaFoldDB" id="A7HTG8"/>
<sequence length="299" mass="32290">MTIETTSPEKALAEVRKEIDALDDALHDLLMKRTELVVEVAEAKARAASAAGEGSFVAFRPAREAQVLRRLAERHRGSLPVRVIFRLWREIIAAMTRIQGPFRVDVFGGQDGSALSFWDLARSYYGSSTPMELHDNARDVLRRVVQDRSVVGILPEPGTHAAADWWVMFAAGGQSEARVVACLPFIDVAEGENHVRALVVAQTGFEPTGDDTSLVAISSSESLSDSRVTSLVAAAGFSGQRIADAKLADGPSSHIYLISMPFHVAEDDKRLAALEGGPILEARLLGGYANPIERATDGE</sequence>
<dbReference type="OrthoDB" id="7268348at2"/>
<keyword evidence="4" id="KW-1185">Reference proteome</keyword>
<dbReference type="InterPro" id="IPR036263">
    <property type="entry name" value="Chorismate_II_sf"/>
</dbReference>
<reference evidence="3 4" key="1">
    <citation type="journal article" date="2011" name="Stand. Genomic Sci.">
        <title>Complete genome sequence of Parvibaculum lavamentivorans type strain (DS-1(T)).</title>
        <authorList>
            <person name="Schleheck D."/>
            <person name="Weiss M."/>
            <person name="Pitluck S."/>
            <person name="Bruce D."/>
            <person name="Land M.L."/>
            <person name="Han S."/>
            <person name="Saunders E."/>
            <person name="Tapia R."/>
            <person name="Detter C."/>
            <person name="Brettin T."/>
            <person name="Han J."/>
            <person name="Woyke T."/>
            <person name="Goodwin L."/>
            <person name="Pennacchio L."/>
            <person name="Nolan M."/>
            <person name="Cook A.M."/>
            <person name="Kjelleberg S."/>
            <person name="Thomas T."/>
        </authorList>
    </citation>
    <scope>NUCLEOTIDE SEQUENCE [LARGE SCALE GENOMIC DNA]</scope>
    <source>
        <strain evidence="4">DS-1 / DSM 13023 / NCIMB 13966</strain>
    </source>
</reference>
<dbReference type="SMART" id="SM00830">
    <property type="entry name" value="CM_2"/>
    <property type="match status" value="1"/>
</dbReference>
<dbReference type="KEGG" id="pla:Plav_1582"/>
<dbReference type="STRING" id="402881.Plav_1582"/>
<evidence type="ECO:0000259" key="2">
    <source>
        <dbReference type="PROSITE" id="PS51168"/>
    </source>
</evidence>
<dbReference type="HOGENOM" id="CLU_065776_0_0_5"/>
<dbReference type="InterPro" id="IPR002701">
    <property type="entry name" value="CM_II_prokaryot"/>
</dbReference>
<dbReference type="Gene3D" id="1.20.59.10">
    <property type="entry name" value="Chorismate mutase"/>
    <property type="match status" value="1"/>
</dbReference>
<name>A7HTG8_PARL1</name>
<gene>
    <name evidence="3" type="ordered locus">Plav_1582</name>
</gene>
<dbReference type="PROSITE" id="PS51168">
    <property type="entry name" value="CHORISMATE_MUT_2"/>
    <property type="match status" value="1"/>
</dbReference>
<dbReference type="GO" id="GO:0009094">
    <property type="term" value="P:L-phenylalanine biosynthetic process"/>
    <property type="evidence" value="ECO:0007669"/>
    <property type="project" value="InterPro"/>
</dbReference>
<dbReference type="eggNOG" id="COG1605">
    <property type="taxonomic scope" value="Bacteria"/>
</dbReference>
<dbReference type="InterPro" id="IPR036979">
    <property type="entry name" value="CM_dom_sf"/>
</dbReference>
<organism evidence="3 4">
    <name type="scientific">Parvibaculum lavamentivorans (strain DS-1 / DSM 13023 / NCIMB 13966)</name>
    <dbReference type="NCBI Taxonomy" id="402881"/>
    <lineage>
        <taxon>Bacteria</taxon>
        <taxon>Pseudomonadati</taxon>
        <taxon>Pseudomonadota</taxon>
        <taxon>Alphaproteobacteria</taxon>
        <taxon>Hyphomicrobiales</taxon>
        <taxon>Parvibaculaceae</taxon>
        <taxon>Parvibaculum</taxon>
    </lineage>
</organism>
<feature type="domain" description="Chorismate mutase" evidence="2">
    <location>
        <begin position="6"/>
        <end position="103"/>
    </location>
</feature>
<proteinExistence type="predicted"/>
<dbReference type="Proteomes" id="UP000006377">
    <property type="component" value="Chromosome"/>
</dbReference>